<dbReference type="InterPro" id="IPR003018">
    <property type="entry name" value="GAF"/>
</dbReference>
<dbReference type="CDD" id="cd14014">
    <property type="entry name" value="STKc_PknB_like"/>
    <property type="match status" value="1"/>
</dbReference>
<evidence type="ECO:0000256" key="2">
    <source>
        <dbReference type="ARBA" id="ARBA00012438"/>
    </source>
</evidence>
<sequence>MLNIPGYTLREAIRATGTNLLFHAVSDVHGTPLILKTPVASSLGAQALERYRREFGILQRIQDMHGVTRVHACELLPDRPVLLLEEMEGQPLSELVGQPFEVTRVLELALSLATTLAELHGRGVIHKDIKPSNIIVTPSGDTRLIDFGSATLQRVEHVEAAPTALIEGTLAYLSPEQTGRMNRSVDYRTDFYSLGVTLYELLTGSRPFHGRDALEWFHAHMAQVPQSPRELVPELPPVLCAIVLKLLAKVAEERYQSAQGLKADLERCRDNLLRGVHEDFPLGEQDSPPRFQLPQRLYGRSVEATALRQGFERVAQSGRPELFLVRGYSGIGKSAVVHELHKPVVSQRGFFLNGKFDQFQRDIPYATLAQAIRGLTQQLLAGTDEELARWSQHLREAWEGQGQVLVNVVPQLELVVGAQPPVPELPPSEAHHRFNRVFRKFLGVFATAEHPLVIFLDDLQWADLSSLQLIHHLLTHPETPPVLLIGAYRDNEVGPSHPLTQALEGLGRTGARMTELRLEPLSLEEVRQLVSDAMPGAGSEVIAPLAALVREKTGGNPFFLLQFMLTLHQDGLLARTPEGHWRWDADAIRARGYSDNVVDFMAGKLRQLPPDTQRLLQLAACVGNVFSTQMLGLLSSRDLSEMARDLEPALQEGLLTRIGSEARYRFLHDRIQQAAHALIPEQERKAVHLDIGRLLLDILPPDGVRERLFDIASQFNAGAELIQDAEERVRVAHLNADAGRKAKASTAFGSAISYLSTALQFLPENPWEREPALTFRIQLDRATCEFMSGHAAEARRLVEELLPRARGRPDTAAVYRLKSSIHVAASQVPAAIACLVECLTQMGVPMSQSPSWEEVEAANAEVWELLGERSIKSLVELPLMTDPDMEAVMNVLGALFAPAYFTDTRLLILNLCRMVSLSIRHGNNGSAAQGYAWYGVVLGPTFKRYQEAYAFGELAWAIVERHDISNFRGKVLYIREVLNNWTQPLADSLELVRQGFHHALQASDLQIASYCCNHIVSLRLMLGHDLEEVDQESVTRLAFMRKASFPDVQYIVLHIQRYVRQLRGLSAFGTLTGEDFDEETFEAGLTPARMSTMRCWYWLLKMQTRYLRGAHREALEAGARAAELAWASFGQVQILDFHLYHALSLAACYRDMTPEQREEALRTLREHHRQLAEWAHHQPGNFRAPERMAAAELARVLDREGEALRAYEEAHQSAREHGFIQYVALSCELAARFWREREMGTLADAYAQKAREAWLRWGAKGKVKHLDTQWPHLASSLTSEETVTDTESTQIDALTVVKAQQAISGEIVLERLAATLLHAAIENAGAQRGALLMPQGDKLSVVSVVGPSPEDSAVEPDETRLPWSLITYTRRTREHVLIGDASQPHPFSSDPWLALGRARSVLCLPLLRQEEFRGVLYLENGLVTNAFTPARLSLLGQLAAQAAISIENARLYAEVQRAETALRAVNDELEKRVEERTHELKQAQARLVGAARAAGMAEVAASVLHNVGNVLTSAVVNLQTMIETVNASRMSRLKQVTTLIEAHPEDLADFLTRDPRGAQLPSYLLALGDELLREKKTLQDSMKAMGKHLDHIRVIVQVQQNHTQSTLLTEDCDLSQLVDDALSIQLPSLARHGITVTQELAPLAPVRLDKHKALQILVNLISNAKNAMHTLPEGERRLHVRLMAEGNMAHIQVVDSGMGIAPEIRERLFSQGFTTREGGHGLGLHSSALAAKLMGGRLTLESEGPGKGATATLALPLP</sequence>
<dbReference type="Gene3D" id="1.10.510.10">
    <property type="entry name" value="Transferase(Phosphotransferase) domain 1"/>
    <property type="match status" value="1"/>
</dbReference>
<dbReference type="PROSITE" id="PS00108">
    <property type="entry name" value="PROTEIN_KINASE_ST"/>
    <property type="match status" value="1"/>
</dbReference>
<dbReference type="PANTHER" id="PTHR43642:SF1">
    <property type="entry name" value="HYBRID SIGNAL TRANSDUCTION HISTIDINE KINASE G"/>
    <property type="match status" value="1"/>
</dbReference>
<dbReference type="InterPro" id="IPR027417">
    <property type="entry name" value="P-loop_NTPase"/>
</dbReference>
<dbReference type="Pfam" id="PF00069">
    <property type="entry name" value="Pkinase"/>
    <property type="match status" value="1"/>
</dbReference>
<dbReference type="SUPFAM" id="SSF56112">
    <property type="entry name" value="Protein kinase-like (PK-like)"/>
    <property type="match status" value="1"/>
</dbReference>
<dbReference type="SUPFAM" id="SSF55781">
    <property type="entry name" value="GAF domain-like"/>
    <property type="match status" value="1"/>
</dbReference>
<dbReference type="RefSeq" id="WP_095981507.1">
    <property type="nucleotide sequence ID" value="NZ_CP022163.1"/>
</dbReference>
<keyword evidence="3" id="KW-0175">Coiled coil</keyword>
<feature type="domain" description="Histidine kinase" evidence="5">
    <location>
        <begin position="1576"/>
        <end position="1758"/>
    </location>
</feature>
<dbReference type="InterPro" id="IPR029016">
    <property type="entry name" value="GAF-like_dom_sf"/>
</dbReference>
<dbReference type="Gene3D" id="1.10.287.130">
    <property type="match status" value="1"/>
</dbReference>
<dbReference type="InterPro" id="IPR008271">
    <property type="entry name" value="Ser/Thr_kinase_AS"/>
</dbReference>
<organism evidence="6 7">
    <name type="scientific">Melittangium boletus DSM 14713</name>
    <dbReference type="NCBI Taxonomy" id="1294270"/>
    <lineage>
        <taxon>Bacteria</taxon>
        <taxon>Pseudomonadati</taxon>
        <taxon>Myxococcota</taxon>
        <taxon>Myxococcia</taxon>
        <taxon>Myxococcales</taxon>
        <taxon>Cystobacterineae</taxon>
        <taxon>Archangiaceae</taxon>
        <taxon>Melittangium</taxon>
    </lineage>
</organism>
<dbReference type="PANTHER" id="PTHR43642">
    <property type="entry name" value="HYBRID SIGNAL TRANSDUCTION HISTIDINE KINASE G"/>
    <property type="match status" value="1"/>
</dbReference>
<dbReference type="Pfam" id="PF02518">
    <property type="entry name" value="HATPase_c"/>
    <property type="match status" value="1"/>
</dbReference>
<gene>
    <name evidence="6" type="ORF">MEBOL_006973</name>
</gene>
<dbReference type="Gene3D" id="3.30.450.40">
    <property type="match status" value="1"/>
</dbReference>
<dbReference type="InterPro" id="IPR011009">
    <property type="entry name" value="Kinase-like_dom_sf"/>
</dbReference>
<dbReference type="PROSITE" id="PS50011">
    <property type="entry name" value="PROTEIN_KINASE_DOM"/>
    <property type="match status" value="1"/>
</dbReference>
<dbReference type="InterPro" id="IPR053159">
    <property type="entry name" value="Hybrid_Histidine_Kinase"/>
</dbReference>
<dbReference type="OrthoDB" id="5521237at2"/>
<evidence type="ECO:0000256" key="1">
    <source>
        <dbReference type="ARBA" id="ARBA00000085"/>
    </source>
</evidence>
<feature type="coiled-coil region" evidence="3">
    <location>
        <begin position="1448"/>
        <end position="1486"/>
    </location>
</feature>
<dbReference type="Gene3D" id="3.30.565.10">
    <property type="entry name" value="Histidine kinase-like ATPase, C-terminal domain"/>
    <property type="match status" value="1"/>
</dbReference>
<dbReference type="EC" id="2.7.13.3" evidence="2"/>
<evidence type="ECO:0000313" key="6">
    <source>
        <dbReference type="EMBL" id="ATB33475.1"/>
    </source>
</evidence>
<evidence type="ECO:0000259" key="5">
    <source>
        <dbReference type="PROSITE" id="PS50109"/>
    </source>
</evidence>
<dbReference type="InterPro" id="IPR036890">
    <property type="entry name" value="HATPase_C_sf"/>
</dbReference>
<accession>A0A250IP01</accession>
<dbReference type="InterPro" id="IPR003594">
    <property type="entry name" value="HATPase_dom"/>
</dbReference>
<feature type="domain" description="Protein kinase" evidence="4">
    <location>
        <begin position="7"/>
        <end position="280"/>
    </location>
</feature>
<dbReference type="KEGG" id="mbd:MEBOL_006973"/>
<evidence type="ECO:0000256" key="3">
    <source>
        <dbReference type="SAM" id="Coils"/>
    </source>
</evidence>
<dbReference type="Gene3D" id="3.40.50.300">
    <property type="entry name" value="P-loop containing nucleotide triphosphate hydrolases"/>
    <property type="match status" value="1"/>
</dbReference>
<keyword evidence="7" id="KW-1185">Reference proteome</keyword>
<dbReference type="PROSITE" id="PS50109">
    <property type="entry name" value="HIS_KIN"/>
    <property type="match status" value="1"/>
</dbReference>
<dbReference type="Pfam" id="PF13191">
    <property type="entry name" value="AAA_16"/>
    <property type="match status" value="1"/>
</dbReference>
<dbReference type="Pfam" id="PF01590">
    <property type="entry name" value="GAF"/>
    <property type="match status" value="1"/>
</dbReference>
<evidence type="ECO:0000313" key="7">
    <source>
        <dbReference type="Proteomes" id="UP000217289"/>
    </source>
</evidence>
<dbReference type="EMBL" id="CP022163">
    <property type="protein sequence ID" value="ATB33475.1"/>
    <property type="molecule type" value="Genomic_DNA"/>
</dbReference>
<dbReference type="PRINTS" id="PR00344">
    <property type="entry name" value="BCTRLSENSOR"/>
</dbReference>
<dbReference type="InterPro" id="IPR041664">
    <property type="entry name" value="AAA_16"/>
</dbReference>
<dbReference type="SUPFAM" id="SSF55874">
    <property type="entry name" value="ATPase domain of HSP90 chaperone/DNA topoisomerase II/histidine kinase"/>
    <property type="match status" value="1"/>
</dbReference>
<dbReference type="SMART" id="SM00387">
    <property type="entry name" value="HATPase_c"/>
    <property type="match status" value="1"/>
</dbReference>
<reference evidence="6 7" key="1">
    <citation type="submission" date="2017-06" db="EMBL/GenBank/DDBJ databases">
        <authorList>
            <person name="Kim H.J."/>
            <person name="Triplett B.A."/>
        </authorList>
    </citation>
    <scope>NUCLEOTIDE SEQUENCE [LARGE SCALE GENOMIC DNA]</scope>
    <source>
        <strain evidence="6 7">DSM 14713</strain>
    </source>
</reference>
<dbReference type="SMART" id="SM00065">
    <property type="entry name" value="GAF"/>
    <property type="match status" value="1"/>
</dbReference>
<comment type="catalytic activity">
    <reaction evidence="1">
        <text>ATP + protein L-histidine = ADP + protein N-phospho-L-histidine.</text>
        <dbReference type="EC" id="2.7.13.3"/>
    </reaction>
</comment>
<dbReference type="GO" id="GO:0004673">
    <property type="term" value="F:protein histidine kinase activity"/>
    <property type="evidence" value="ECO:0007669"/>
    <property type="project" value="UniProtKB-EC"/>
</dbReference>
<name>A0A250IP01_9BACT</name>
<protein>
    <recommendedName>
        <fullName evidence="2">histidine kinase</fullName>
        <ecNumber evidence="2">2.7.13.3</ecNumber>
    </recommendedName>
</protein>
<dbReference type="Proteomes" id="UP000217289">
    <property type="component" value="Chromosome"/>
</dbReference>
<dbReference type="SMART" id="SM00220">
    <property type="entry name" value="S_TKc"/>
    <property type="match status" value="1"/>
</dbReference>
<proteinExistence type="predicted"/>
<dbReference type="InterPro" id="IPR000719">
    <property type="entry name" value="Prot_kinase_dom"/>
</dbReference>
<evidence type="ECO:0000259" key="4">
    <source>
        <dbReference type="PROSITE" id="PS50011"/>
    </source>
</evidence>
<dbReference type="GO" id="GO:0005524">
    <property type="term" value="F:ATP binding"/>
    <property type="evidence" value="ECO:0007669"/>
    <property type="project" value="InterPro"/>
</dbReference>
<dbReference type="InterPro" id="IPR004358">
    <property type="entry name" value="Sig_transdc_His_kin-like_C"/>
</dbReference>
<dbReference type="SUPFAM" id="SSF52540">
    <property type="entry name" value="P-loop containing nucleoside triphosphate hydrolases"/>
    <property type="match status" value="1"/>
</dbReference>
<dbReference type="InterPro" id="IPR005467">
    <property type="entry name" value="His_kinase_dom"/>
</dbReference>